<dbReference type="GO" id="GO:0006282">
    <property type="term" value="P:regulation of DNA repair"/>
    <property type="evidence" value="ECO:0007669"/>
    <property type="project" value="EnsemblFungi"/>
</dbReference>
<dbReference type="Gene3D" id="3.30.160.60">
    <property type="entry name" value="Classic Zinc Finger"/>
    <property type="match status" value="1"/>
</dbReference>
<dbReference type="OrthoDB" id="7295497at2759"/>
<reference evidence="4 5" key="1">
    <citation type="journal article" date="2011" name="Proc. Natl. Acad. Sci. U.S.A.">
        <title>Evolutionary erosion of yeast sex chromosomes by mating-type switching accidents.</title>
        <authorList>
            <person name="Gordon J.L."/>
            <person name="Armisen D."/>
            <person name="Proux-Wera E."/>
            <person name="Oheigeartaigh S.S."/>
            <person name="Byrne K.P."/>
            <person name="Wolfe K.H."/>
        </authorList>
    </citation>
    <scope>NUCLEOTIDE SEQUENCE [LARGE SCALE GENOMIC DNA]</scope>
    <source>
        <strain evidence="5">ATCC 10662 / CBS 1146 / NBRC 0425 / NCYC 2629 / NRRL Y-866</strain>
    </source>
</reference>
<dbReference type="PROSITE" id="PS50157">
    <property type="entry name" value="ZINC_FINGER_C2H2_2"/>
    <property type="match status" value="1"/>
</dbReference>
<feature type="region of interest" description="Disordered" evidence="2">
    <location>
        <begin position="246"/>
        <end position="368"/>
    </location>
</feature>
<feature type="region of interest" description="Disordered" evidence="2">
    <location>
        <begin position="49"/>
        <end position="71"/>
    </location>
</feature>
<dbReference type="GO" id="GO:0000122">
    <property type="term" value="P:negative regulation of transcription by RNA polymerase II"/>
    <property type="evidence" value="ECO:0007669"/>
    <property type="project" value="EnsemblFungi"/>
</dbReference>
<organism evidence="4 5">
    <name type="scientific">Torulaspora delbrueckii</name>
    <name type="common">Yeast</name>
    <name type="synonym">Candida colliculosa</name>
    <dbReference type="NCBI Taxonomy" id="4950"/>
    <lineage>
        <taxon>Eukaryota</taxon>
        <taxon>Fungi</taxon>
        <taxon>Dikarya</taxon>
        <taxon>Ascomycota</taxon>
        <taxon>Saccharomycotina</taxon>
        <taxon>Saccharomycetes</taxon>
        <taxon>Saccharomycetales</taxon>
        <taxon>Saccharomycetaceae</taxon>
        <taxon>Torulaspora</taxon>
    </lineage>
</organism>
<dbReference type="GO" id="GO:0005634">
    <property type="term" value="C:nucleus"/>
    <property type="evidence" value="ECO:0007669"/>
    <property type="project" value="EnsemblFungi"/>
</dbReference>
<evidence type="ECO:0000313" key="5">
    <source>
        <dbReference type="Proteomes" id="UP000005627"/>
    </source>
</evidence>
<dbReference type="AlphaFoldDB" id="G8ZTU0"/>
<dbReference type="InterPro" id="IPR051061">
    <property type="entry name" value="Zinc_finger_trans_reg"/>
</dbReference>
<keyword evidence="5" id="KW-1185">Reference proteome</keyword>
<dbReference type="GO" id="GO:0033554">
    <property type="term" value="P:cellular response to stress"/>
    <property type="evidence" value="ECO:0007669"/>
    <property type="project" value="EnsemblFungi"/>
</dbReference>
<dbReference type="GeneID" id="11502468"/>
<dbReference type="GO" id="GO:0001228">
    <property type="term" value="F:DNA-binding transcription activator activity, RNA polymerase II-specific"/>
    <property type="evidence" value="ECO:0007669"/>
    <property type="project" value="EnsemblFungi"/>
</dbReference>
<accession>G8ZTU0</accession>
<evidence type="ECO:0000259" key="3">
    <source>
        <dbReference type="PROSITE" id="PS50157"/>
    </source>
</evidence>
<dbReference type="InParanoid" id="G8ZTU0"/>
<dbReference type="InterPro" id="IPR013087">
    <property type="entry name" value="Znf_C2H2_type"/>
</dbReference>
<gene>
    <name evidence="4" type="primary">TDEL0D04500</name>
    <name evidence="4" type="ORF">TDEL_0D04500</name>
</gene>
<dbReference type="Proteomes" id="UP000005627">
    <property type="component" value="Chromosome 4"/>
</dbReference>
<feature type="domain" description="C2H2-type" evidence="3">
    <location>
        <begin position="373"/>
        <end position="409"/>
    </location>
</feature>
<dbReference type="PANTHER" id="PTHR46179:SF19">
    <property type="entry name" value="C2H2 FINGER DOMAIN TRANSCRIPTION FACTOR (EUROFUNG)-RELATED"/>
    <property type="match status" value="1"/>
</dbReference>
<dbReference type="RefSeq" id="XP_003681245.1">
    <property type="nucleotide sequence ID" value="XM_003681197.1"/>
</dbReference>
<protein>
    <recommendedName>
        <fullName evidence="3">C2H2-type domain-containing protein</fullName>
    </recommendedName>
</protein>
<dbReference type="FunCoup" id="G8ZTU0">
    <property type="interactions" value="4194"/>
</dbReference>
<feature type="compositionally biased region" description="Basic and acidic residues" evidence="2">
    <location>
        <begin position="49"/>
        <end position="58"/>
    </location>
</feature>
<dbReference type="GO" id="GO:0000978">
    <property type="term" value="F:RNA polymerase II cis-regulatory region sequence-specific DNA binding"/>
    <property type="evidence" value="ECO:0007669"/>
    <property type="project" value="EnsemblFungi"/>
</dbReference>
<dbReference type="STRING" id="1076872.G8ZTU0"/>
<name>G8ZTU0_TORDE</name>
<dbReference type="PANTHER" id="PTHR46179">
    <property type="entry name" value="ZINC FINGER PROTEIN"/>
    <property type="match status" value="1"/>
</dbReference>
<feature type="compositionally biased region" description="Low complexity" evidence="2">
    <location>
        <begin position="330"/>
        <end position="341"/>
    </location>
</feature>
<proteinExistence type="predicted"/>
<dbReference type="HOGENOM" id="CLU_038620_0_0_1"/>
<dbReference type="GO" id="GO:0008270">
    <property type="term" value="F:zinc ion binding"/>
    <property type="evidence" value="ECO:0007669"/>
    <property type="project" value="UniProtKB-KW"/>
</dbReference>
<dbReference type="EMBL" id="HE616745">
    <property type="protein sequence ID" value="CCE92034.1"/>
    <property type="molecule type" value="Genomic_DNA"/>
</dbReference>
<dbReference type="eggNOG" id="ENOG502RBAK">
    <property type="taxonomic scope" value="Eukaryota"/>
</dbReference>
<feature type="compositionally biased region" description="Acidic residues" evidence="2">
    <location>
        <begin position="263"/>
        <end position="280"/>
    </location>
</feature>
<keyword evidence="1" id="KW-0863">Zinc-finger</keyword>
<keyword evidence="1" id="KW-0479">Metal-binding</keyword>
<dbReference type="GO" id="GO:0071243">
    <property type="term" value="P:cellular response to arsenic-containing substance"/>
    <property type="evidence" value="ECO:0007669"/>
    <property type="project" value="EnsemblFungi"/>
</dbReference>
<evidence type="ECO:0000256" key="1">
    <source>
        <dbReference type="PROSITE-ProRule" id="PRU00042"/>
    </source>
</evidence>
<evidence type="ECO:0000256" key="2">
    <source>
        <dbReference type="SAM" id="MobiDB-lite"/>
    </source>
</evidence>
<evidence type="ECO:0000313" key="4">
    <source>
        <dbReference type="EMBL" id="CCE92034.1"/>
    </source>
</evidence>
<sequence length="467" mass="52782">MTSTELALNRTLTDILEDELYNMHAGHHHPLSMAKSKNVMELPLQLSFDEHTNNDNHSDPNGGANDYYWTSPQESDSQQYKIFNKYADPSLTTTSMQKQSSNRAAMATTPVQKTVNLHSVMKVANPFHMKEQLPYDVKVTNDVMHAGDFGYSSQSDDELIGYDTSYDPKVYWPLQDSNVALSNEDARMIFDHEFAADDDDLSDDEDDDDVQNLPLQHAYNLQGDRNETEGRVFNSCNFVDSNMVHSNYDDKESSHNITSDIAVVDDEEEDDNMIDEDDLYEPSLRNDRKESVVYNNPPTAESRTKSESTPPILPVVKSQSSKAATRRKLSSSVGGSSPSSTSRRKVVTNKRNHQSPSPPEHITTESSNGTEIYTCMIMNSITEQPCSAQFSRSYDLTRHQNTIHAKKKAVFRCSECISSLGQEGYQKTFSRLDALTRHIKSKHENLSLEQRQELTRYARDNIGYVVG</sequence>
<feature type="compositionally biased region" description="Basic residues" evidence="2">
    <location>
        <begin position="342"/>
        <end position="353"/>
    </location>
</feature>
<dbReference type="KEGG" id="tdl:TDEL_0D04500"/>
<keyword evidence="1" id="KW-0862">Zinc</keyword>